<name>T1JXB5_TETUR</name>
<keyword evidence="2" id="KW-1185">Reference proteome</keyword>
<dbReference type="Proteomes" id="UP000015104">
    <property type="component" value="Unassembled WGS sequence"/>
</dbReference>
<sequence length="21" mass="2427">MFTIHPFLEIANLVSIFFPSC</sequence>
<evidence type="ECO:0000313" key="2">
    <source>
        <dbReference type="Proteomes" id="UP000015104"/>
    </source>
</evidence>
<dbReference type="EMBL" id="CAEY01000824">
    <property type="status" value="NOT_ANNOTATED_CDS"/>
    <property type="molecule type" value="Genomic_DNA"/>
</dbReference>
<evidence type="ECO:0000313" key="1">
    <source>
        <dbReference type="EnsemblMetazoa" id="tetur02g11350.1"/>
    </source>
</evidence>
<accession>T1JXB5</accession>
<organism evidence="1 2">
    <name type="scientific">Tetranychus urticae</name>
    <name type="common">Two-spotted spider mite</name>
    <dbReference type="NCBI Taxonomy" id="32264"/>
    <lineage>
        <taxon>Eukaryota</taxon>
        <taxon>Metazoa</taxon>
        <taxon>Ecdysozoa</taxon>
        <taxon>Arthropoda</taxon>
        <taxon>Chelicerata</taxon>
        <taxon>Arachnida</taxon>
        <taxon>Acari</taxon>
        <taxon>Acariformes</taxon>
        <taxon>Trombidiformes</taxon>
        <taxon>Prostigmata</taxon>
        <taxon>Eleutherengona</taxon>
        <taxon>Raphignathae</taxon>
        <taxon>Tetranychoidea</taxon>
        <taxon>Tetranychidae</taxon>
        <taxon>Tetranychus</taxon>
    </lineage>
</organism>
<dbReference type="EnsemblMetazoa" id="tetur02g11350.1">
    <property type="protein sequence ID" value="tetur02g11350.1"/>
    <property type="gene ID" value="tetur02g11350"/>
</dbReference>
<dbReference type="AlphaFoldDB" id="T1JXB5"/>
<reference evidence="1" key="2">
    <citation type="submission" date="2015-06" db="UniProtKB">
        <authorList>
            <consortium name="EnsemblMetazoa"/>
        </authorList>
    </citation>
    <scope>IDENTIFICATION</scope>
</reference>
<dbReference type="HOGENOM" id="CLU_3427014_0_0_1"/>
<proteinExistence type="predicted"/>
<reference evidence="2" key="1">
    <citation type="submission" date="2011-08" db="EMBL/GenBank/DDBJ databases">
        <authorList>
            <person name="Rombauts S."/>
        </authorList>
    </citation>
    <scope>NUCLEOTIDE SEQUENCE</scope>
    <source>
        <strain evidence="2">London</strain>
    </source>
</reference>
<protein>
    <submittedName>
        <fullName evidence="1">Uncharacterized protein</fullName>
    </submittedName>
</protein>